<evidence type="ECO:0000313" key="2">
    <source>
        <dbReference type="Proteomes" id="UP000257109"/>
    </source>
</evidence>
<gene>
    <name evidence="1" type="ORF">CR513_32554</name>
</gene>
<proteinExistence type="predicted"/>
<accession>A0A371G6F0</accession>
<keyword evidence="2" id="KW-1185">Reference proteome</keyword>
<evidence type="ECO:0000313" key="1">
    <source>
        <dbReference type="EMBL" id="RDX86148.1"/>
    </source>
</evidence>
<dbReference type="OrthoDB" id="999247at2759"/>
<name>A0A371G6F0_MUCPR</name>
<dbReference type="AlphaFoldDB" id="A0A371G6F0"/>
<comment type="caution">
    <text evidence="1">The sequence shown here is derived from an EMBL/GenBank/DDBJ whole genome shotgun (WGS) entry which is preliminary data.</text>
</comment>
<dbReference type="EMBL" id="QJKJ01006598">
    <property type="protein sequence ID" value="RDX86148.1"/>
    <property type="molecule type" value="Genomic_DNA"/>
</dbReference>
<reference evidence="1" key="1">
    <citation type="submission" date="2018-05" db="EMBL/GenBank/DDBJ databases">
        <title>Draft genome of Mucuna pruriens seed.</title>
        <authorList>
            <person name="Nnadi N.E."/>
            <person name="Vos R."/>
            <person name="Hasami M.H."/>
            <person name="Devisetty U.K."/>
            <person name="Aguiy J.C."/>
        </authorList>
    </citation>
    <scope>NUCLEOTIDE SEQUENCE [LARGE SCALE GENOMIC DNA]</scope>
    <source>
        <strain evidence="1">JCA_2017</strain>
    </source>
</reference>
<evidence type="ECO:0008006" key="3">
    <source>
        <dbReference type="Google" id="ProtNLM"/>
    </source>
</evidence>
<protein>
    <recommendedName>
        <fullName evidence="3">Copia protein</fullName>
    </recommendedName>
</protein>
<organism evidence="1 2">
    <name type="scientific">Mucuna pruriens</name>
    <name type="common">Velvet bean</name>
    <name type="synonym">Dolichos pruriens</name>
    <dbReference type="NCBI Taxonomy" id="157652"/>
    <lineage>
        <taxon>Eukaryota</taxon>
        <taxon>Viridiplantae</taxon>
        <taxon>Streptophyta</taxon>
        <taxon>Embryophyta</taxon>
        <taxon>Tracheophyta</taxon>
        <taxon>Spermatophyta</taxon>
        <taxon>Magnoliopsida</taxon>
        <taxon>eudicotyledons</taxon>
        <taxon>Gunneridae</taxon>
        <taxon>Pentapetalae</taxon>
        <taxon>rosids</taxon>
        <taxon>fabids</taxon>
        <taxon>Fabales</taxon>
        <taxon>Fabaceae</taxon>
        <taxon>Papilionoideae</taxon>
        <taxon>50 kb inversion clade</taxon>
        <taxon>NPAAA clade</taxon>
        <taxon>indigoferoid/millettioid clade</taxon>
        <taxon>Phaseoleae</taxon>
        <taxon>Mucuna</taxon>
    </lineage>
</organism>
<sequence>MRYKHIDVRYYRIHNALDAKLMELTKVHNDDNSVNMMTKPIPREKFKVCYDITELAITST</sequence>
<feature type="non-terminal residue" evidence="1">
    <location>
        <position position="1"/>
    </location>
</feature>
<dbReference type="Proteomes" id="UP000257109">
    <property type="component" value="Unassembled WGS sequence"/>
</dbReference>